<organism evidence="19 20">
    <name type="scientific">Symbiobacterium terraclitae</name>
    <dbReference type="NCBI Taxonomy" id="557451"/>
    <lineage>
        <taxon>Bacteria</taxon>
        <taxon>Bacillati</taxon>
        <taxon>Bacillota</taxon>
        <taxon>Clostridia</taxon>
        <taxon>Eubacteriales</taxon>
        <taxon>Symbiobacteriaceae</taxon>
        <taxon>Symbiobacterium</taxon>
    </lineage>
</organism>
<sequence length="590" mass="63103">MATAAEQYRLWSQDPYFDAATRAELAAIAGDPAAIEDRFYQMLAFGTGGLRGVIGAGTSRMNRYMVRLATQALADCIRPLGEAAMARGVVIAHDSRRFSAEFAREAALTLAANGVVAWLWDGLRPTPMLSFAVRELGAVAGIVITASHNPPEYNGYKVYWEDGGQVPPDRAGAIQAAMRAIADIRTIRPLPEDEARARGLLRPVPAAVDEAYTQRLLSLATAAPGQRAALRILYSPLHGAGHRPVVTALERAGFPVTVVAEQAQPDPDFPTVAKPNPEEPEVYEIALRYATGLPGAGAGAAPGPAAGAGSFDLIMATDPDADRLGVLVRDRDGQYRMLTGNQLGAILTEHILRSRKAAGTLPANGAVIKTIATSNLVAPLCREYGVTLLETHTGFKFIGDKIKEFEETGAHEFLFGFEESYGYLGATFVRDKDAVMAALLVADAAAHHRAEGRTLIDALEAIWQRCGYFQEGLHNVTLPGRDGQARIAALMAGLRSNPPEAFAGIPVAFRDDYATGTGVEPATGRTYALALGRADVLHYRFADGGFVMVRPSGTEPKLKLYVSVVGPDEASAVQLRDRVMADALERMGLR</sequence>
<feature type="domain" description="Alpha-D-phosphohexomutase C-terminal" evidence="15">
    <location>
        <begin position="533"/>
        <end position="578"/>
    </location>
</feature>
<dbReference type="InterPro" id="IPR036900">
    <property type="entry name" value="A-D-PHexomutase_C_sf"/>
</dbReference>
<dbReference type="InterPro" id="IPR016066">
    <property type="entry name" value="A-D-PHexomutase_CS"/>
</dbReference>
<evidence type="ECO:0000256" key="2">
    <source>
        <dbReference type="ARBA" id="ARBA00001946"/>
    </source>
</evidence>
<comment type="cofactor">
    <cofactor evidence="2">
        <name>Mg(2+)</name>
        <dbReference type="ChEBI" id="CHEBI:18420"/>
    </cofactor>
</comment>
<dbReference type="Pfam" id="PF00408">
    <property type="entry name" value="PGM_PMM_IV"/>
    <property type="match status" value="1"/>
</dbReference>
<dbReference type="PANTHER" id="PTHR45745:SF1">
    <property type="entry name" value="PHOSPHOGLUCOMUTASE 2B-RELATED"/>
    <property type="match status" value="1"/>
</dbReference>
<name>A0ABS4JS89_9FIRM</name>
<dbReference type="Pfam" id="PF02879">
    <property type="entry name" value="PGM_PMM_II"/>
    <property type="match status" value="1"/>
</dbReference>
<keyword evidence="10 19" id="KW-0413">Isomerase</keyword>
<evidence type="ECO:0000256" key="3">
    <source>
        <dbReference type="ARBA" id="ARBA00005164"/>
    </source>
</evidence>
<evidence type="ECO:0000259" key="16">
    <source>
        <dbReference type="Pfam" id="PF02878"/>
    </source>
</evidence>
<protein>
    <recommendedName>
        <fullName evidence="11">Phosphoglucomutase</fullName>
        <ecNumber evidence="6">5.4.2.2</ecNumber>
    </recommendedName>
    <alternativeName>
        <fullName evidence="13">Alpha-phosphoglucomutase</fullName>
    </alternativeName>
    <alternativeName>
        <fullName evidence="12">Glucose phosphomutase</fullName>
    </alternativeName>
</protein>
<comment type="catalytic activity">
    <reaction evidence="1">
        <text>alpha-D-glucose 1-phosphate = alpha-D-glucose 6-phosphate</text>
        <dbReference type="Rhea" id="RHEA:23536"/>
        <dbReference type="ChEBI" id="CHEBI:58225"/>
        <dbReference type="ChEBI" id="CHEBI:58601"/>
        <dbReference type="EC" id="5.4.2.2"/>
    </reaction>
</comment>
<evidence type="ECO:0000313" key="20">
    <source>
        <dbReference type="Proteomes" id="UP001519289"/>
    </source>
</evidence>
<comment type="caution">
    <text evidence="19">The sequence shown here is derived from an EMBL/GenBank/DDBJ whole genome shotgun (WGS) entry which is preliminary data.</text>
</comment>
<comment type="similarity">
    <text evidence="5 14">Belongs to the phosphohexose mutase family.</text>
</comment>
<gene>
    <name evidence="19" type="ORF">J2Z79_001257</name>
</gene>
<dbReference type="Pfam" id="PF02880">
    <property type="entry name" value="PGM_PMM_III"/>
    <property type="match status" value="1"/>
</dbReference>
<evidence type="ECO:0000256" key="12">
    <source>
        <dbReference type="ARBA" id="ARBA00041398"/>
    </source>
</evidence>
<dbReference type="InterPro" id="IPR005846">
    <property type="entry name" value="A-D-PHexomutase_a/b/a-III"/>
</dbReference>
<accession>A0ABS4JS89</accession>
<keyword evidence="9 14" id="KW-0460">Magnesium</keyword>
<keyword evidence="8 14" id="KW-0479">Metal-binding</keyword>
<dbReference type="GO" id="GO:0004614">
    <property type="term" value="F:phosphoglucomutase activity"/>
    <property type="evidence" value="ECO:0007669"/>
    <property type="project" value="UniProtKB-EC"/>
</dbReference>
<dbReference type="InterPro" id="IPR005843">
    <property type="entry name" value="A-D-PHexomutase_C"/>
</dbReference>
<dbReference type="SUPFAM" id="SSF53738">
    <property type="entry name" value="Phosphoglucomutase, first 3 domains"/>
    <property type="match status" value="3"/>
</dbReference>
<evidence type="ECO:0000259" key="17">
    <source>
        <dbReference type="Pfam" id="PF02879"/>
    </source>
</evidence>
<evidence type="ECO:0000256" key="10">
    <source>
        <dbReference type="ARBA" id="ARBA00023235"/>
    </source>
</evidence>
<dbReference type="Gene3D" id="3.30.310.50">
    <property type="entry name" value="Alpha-D-phosphohexomutase, C-terminal domain"/>
    <property type="match status" value="1"/>
</dbReference>
<dbReference type="RefSeq" id="WP_209466015.1">
    <property type="nucleotide sequence ID" value="NZ_JAGGLG010000008.1"/>
</dbReference>
<feature type="domain" description="Alpha-D-phosphohexomutase alpha/beta/alpha" evidence="17">
    <location>
        <begin position="211"/>
        <end position="331"/>
    </location>
</feature>
<evidence type="ECO:0000259" key="15">
    <source>
        <dbReference type="Pfam" id="PF00408"/>
    </source>
</evidence>
<dbReference type="InterPro" id="IPR005845">
    <property type="entry name" value="A-D-PHexomutase_a/b/a-II"/>
</dbReference>
<evidence type="ECO:0000313" key="19">
    <source>
        <dbReference type="EMBL" id="MBP2017871.1"/>
    </source>
</evidence>
<dbReference type="SUPFAM" id="SSF55957">
    <property type="entry name" value="Phosphoglucomutase, C-terminal domain"/>
    <property type="match status" value="1"/>
</dbReference>
<dbReference type="EC" id="5.4.2.2" evidence="6"/>
<evidence type="ECO:0000256" key="1">
    <source>
        <dbReference type="ARBA" id="ARBA00000443"/>
    </source>
</evidence>
<dbReference type="InterPro" id="IPR005844">
    <property type="entry name" value="A-D-PHexomutase_a/b/a-I"/>
</dbReference>
<dbReference type="Proteomes" id="UP001519289">
    <property type="component" value="Unassembled WGS sequence"/>
</dbReference>
<comment type="pathway">
    <text evidence="3">Glycolipid metabolism; diglucosyl-diacylglycerol biosynthesis.</text>
</comment>
<proteinExistence type="inferred from homology"/>
<dbReference type="InterPro" id="IPR016055">
    <property type="entry name" value="A-D-PHexomutase_a/b/a-I/II/III"/>
</dbReference>
<evidence type="ECO:0000256" key="13">
    <source>
        <dbReference type="ARBA" id="ARBA00041467"/>
    </source>
</evidence>
<dbReference type="PROSITE" id="PS00710">
    <property type="entry name" value="PGM_PMM"/>
    <property type="match status" value="1"/>
</dbReference>
<evidence type="ECO:0000256" key="5">
    <source>
        <dbReference type="ARBA" id="ARBA00010231"/>
    </source>
</evidence>
<evidence type="ECO:0000256" key="14">
    <source>
        <dbReference type="RuleBase" id="RU004326"/>
    </source>
</evidence>
<evidence type="ECO:0000256" key="9">
    <source>
        <dbReference type="ARBA" id="ARBA00022842"/>
    </source>
</evidence>
<evidence type="ECO:0000259" key="18">
    <source>
        <dbReference type="Pfam" id="PF02880"/>
    </source>
</evidence>
<evidence type="ECO:0000256" key="4">
    <source>
        <dbReference type="ARBA" id="ARBA00005189"/>
    </source>
</evidence>
<dbReference type="Pfam" id="PF02878">
    <property type="entry name" value="PGM_PMM_I"/>
    <property type="match status" value="1"/>
</dbReference>
<feature type="domain" description="Alpha-D-phosphohexomutase alpha/beta/alpha" evidence="18">
    <location>
        <begin position="340"/>
        <end position="465"/>
    </location>
</feature>
<dbReference type="PANTHER" id="PTHR45745">
    <property type="entry name" value="PHOSPHOMANNOMUTASE 45A"/>
    <property type="match status" value="1"/>
</dbReference>
<keyword evidence="20" id="KW-1185">Reference proteome</keyword>
<evidence type="ECO:0000256" key="6">
    <source>
        <dbReference type="ARBA" id="ARBA00012728"/>
    </source>
</evidence>
<dbReference type="Gene3D" id="3.40.120.10">
    <property type="entry name" value="Alpha-D-Glucose-1,6-Bisphosphate, subunit A, domain 3"/>
    <property type="match status" value="3"/>
</dbReference>
<feature type="domain" description="Alpha-D-phosphohexomutase alpha/beta/alpha" evidence="16">
    <location>
        <begin position="44"/>
        <end position="181"/>
    </location>
</feature>
<comment type="pathway">
    <text evidence="4">Lipid metabolism.</text>
</comment>
<evidence type="ECO:0000256" key="7">
    <source>
        <dbReference type="ARBA" id="ARBA00022553"/>
    </source>
</evidence>
<dbReference type="PRINTS" id="PR00509">
    <property type="entry name" value="PGMPMM"/>
</dbReference>
<evidence type="ECO:0000256" key="8">
    <source>
        <dbReference type="ARBA" id="ARBA00022723"/>
    </source>
</evidence>
<reference evidence="19 20" key="1">
    <citation type="submission" date="2021-03" db="EMBL/GenBank/DDBJ databases">
        <title>Genomic Encyclopedia of Type Strains, Phase IV (KMG-IV): sequencing the most valuable type-strain genomes for metagenomic binning, comparative biology and taxonomic classification.</title>
        <authorList>
            <person name="Goeker M."/>
        </authorList>
    </citation>
    <scope>NUCLEOTIDE SEQUENCE [LARGE SCALE GENOMIC DNA]</scope>
    <source>
        <strain evidence="19 20">DSM 27138</strain>
    </source>
</reference>
<dbReference type="EMBL" id="JAGGLG010000008">
    <property type="protein sequence ID" value="MBP2017871.1"/>
    <property type="molecule type" value="Genomic_DNA"/>
</dbReference>
<evidence type="ECO:0000256" key="11">
    <source>
        <dbReference type="ARBA" id="ARBA00039995"/>
    </source>
</evidence>
<keyword evidence="7" id="KW-0597">Phosphoprotein</keyword>
<dbReference type="CDD" id="cd05799">
    <property type="entry name" value="PGM2"/>
    <property type="match status" value="1"/>
</dbReference>
<dbReference type="InterPro" id="IPR005841">
    <property type="entry name" value="Alpha-D-phosphohexomutase_SF"/>
</dbReference>